<sequence>MSVDPDPAAVVTGRPPARWRRVAPAAGLLVLAPWTAECSWGGFAVTDFPLVVIFLAPMYGGAAVLIRETVRRTGAGWPAVVLLATAFGVVQAGLVDQSLFNPAFLADTEYADTQASADSTHVPVLGISAQQASVYLVNHIALSICAPIALVESMMSPARRRAPWLGRIGLVVVGALYLLGSLLIFSDESGRKGFLASPLQLTTAAVLPLVLVGAALLPRWRQAPQRSVARSPHPALPGLLVFVGFLAVNSVPGWAGVAVLAAVAILVGTLVVRWSRRAGWGQRHVLATVAGALLAVAAMAYAAPPYAAASPGMALASDVLASVIILVLLSTAWTRIRRQEAPGHRRAAAPTGHPTSPPA</sequence>
<evidence type="ECO:0000256" key="2">
    <source>
        <dbReference type="SAM" id="Phobius"/>
    </source>
</evidence>
<dbReference type="EMBL" id="FMCX01000001">
    <property type="protein sequence ID" value="SCE80409.1"/>
    <property type="molecule type" value="Genomic_DNA"/>
</dbReference>
<feature type="transmembrane region" description="Helical" evidence="2">
    <location>
        <begin position="132"/>
        <end position="152"/>
    </location>
</feature>
<feature type="transmembrane region" description="Helical" evidence="2">
    <location>
        <begin position="197"/>
        <end position="217"/>
    </location>
</feature>
<feature type="transmembrane region" description="Helical" evidence="2">
    <location>
        <begin position="254"/>
        <end position="272"/>
    </location>
</feature>
<feature type="transmembrane region" description="Helical" evidence="2">
    <location>
        <begin position="164"/>
        <end position="185"/>
    </location>
</feature>
<feature type="region of interest" description="Disordered" evidence="1">
    <location>
        <begin position="340"/>
        <end position="359"/>
    </location>
</feature>
<organism evidence="3 4">
    <name type="scientific">Micromonospora mirobrigensis</name>
    <dbReference type="NCBI Taxonomy" id="262898"/>
    <lineage>
        <taxon>Bacteria</taxon>
        <taxon>Bacillati</taxon>
        <taxon>Actinomycetota</taxon>
        <taxon>Actinomycetes</taxon>
        <taxon>Micromonosporales</taxon>
        <taxon>Micromonosporaceae</taxon>
        <taxon>Micromonospora</taxon>
    </lineage>
</organism>
<accession>A0A1C4V9G7</accession>
<dbReference type="RefSeq" id="WP_091603193.1">
    <property type="nucleotide sequence ID" value="NZ_FMCX01000001.1"/>
</dbReference>
<feature type="transmembrane region" description="Helical" evidence="2">
    <location>
        <begin position="315"/>
        <end position="336"/>
    </location>
</feature>
<protein>
    <submittedName>
        <fullName evidence="3">Uncharacterized protein</fullName>
    </submittedName>
</protein>
<evidence type="ECO:0000313" key="4">
    <source>
        <dbReference type="Proteomes" id="UP000199504"/>
    </source>
</evidence>
<dbReference type="AlphaFoldDB" id="A0A1C4V9G7"/>
<gene>
    <name evidence="3" type="ORF">GA0070564_1011043</name>
</gene>
<reference evidence="4" key="1">
    <citation type="submission" date="2016-06" db="EMBL/GenBank/DDBJ databases">
        <authorList>
            <person name="Varghese N."/>
            <person name="Submissions Spin"/>
        </authorList>
    </citation>
    <scope>NUCLEOTIDE SEQUENCE [LARGE SCALE GENOMIC DNA]</scope>
    <source>
        <strain evidence="4">DSM 44830</strain>
    </source>
</reference>
<keyword evidence="2" id="KW-0812">Transmembrane</keyword>
<dbReference type="OrthoDB" id="8478704at2"/>
<feature type="transmembrane region" description="Helical" evidence="2">
    <location>
        <begin position="48"/>
        <end position="66"/>
    </location>
</feature>
<feature type="transmembrane region" description="Helical" evidence="2">
    <location>
        <begin position="75"/>
        <end position="95"/>
    </location>
</feature>
<proteinExistence type="predicted"/>
<dbReference type="Proteomes" id="UP000199504">
    <property type="component" value="Unassembled WGS sequence"/>
</dbReference>
<dbReference type="STRING" id="262898.GA0070564_1011043"/>
<keyword evidence="2" id="KW-0472">Membrane</keyword>
<feature type="transmembrane region" description="Helical" evidence="2">
    <location>
        <begin position="284"/>
        <end position="303"/>
    </location>
</feature>
<evidence type="ECO:0000313" key="3">
    <source>
        <dbReference type="EMBL" id="SCE80409.1"/>
    </source>
</evidence>
<name>A0A1C4V9G7_9ACTN</name>
<keyword evidence="2" id="KW-1133">Transmembrane helix</keyword>
<evidence type="ECO:0000256" key="1">
    <source>
        <dbReference type="SAM" id="MobiDB-lite"/>
    </source>
</evidence>
<keyword evidence="4" id="KW-1185">Reference proteome</keyword>
<feature type="transmembrane region" description="Helical" evidence="2">
    <location>
        <begin position="229"/>
        <end position="248"/>
    </location>
</feature>